<accession>K6W9H4</accession>
<dbReference type="STRING" id="1108045.GORHZ_102_00330"/>
<comment type="caution">
    <text evidence="2">The sequence shown here is derived from an EMBL/GenBank/DDBJ whole genome shotgun (WGS) entry which is preliminary data.</text>
</comment>
<evidence type="ECO:0000313" key="3">
    <source>
        <dbReference type="Proteomes" id="UP000008363"/>
    </source>
</evidence>
<dbReference type="Proteomes" id="UP000008363">
    <property type="component" value="Unassembled WGS sequence"/>
</dbReference>
<organism evidence="2 3">
    <name type="scientific">Gordonia rhizosphera NBRC 16068</name>
    <dbReference type="NCBI Taxonomy" id="1108045"/>
    <lineage>
        <taxon>Bacteria</taxon>
        <taxon>Bacillati</taxon>
        <taxon>Actinomycetota</taxon>
        <taxon>Actinomycetes</taxon>
        <taxon>Mycobacteriales</taxon>
        <taxon>Gordoniaceae</taxon>
        <taxon>Gordonia</taxon>
    </lineage>
</organism>
<evidence type="ECO:0000313" key="2">
    <source>
        <dbReference type="EMBL" id="GAB90406.1"/>
    </source>
</evidence>
<feature type="domain" description="SAV-6107-like HEPN" evidence="1">
    <location>
        <begin position="37"/>
        <end position="136"/>
    </location>
</feature>
<proteinExistence type="predicted"/>
<gene>
    <name evidence="2" type="ORF">GORHZ_102_00330</name>
</gene>
<sequence>MEMTRTNPTRSTPAIDPVVVRRGRDLLDRAEILFDNADGITESAERFRQYYLTALRAAGAVLEIYEPSNRPVRRRRPASAWKRLPVVVGELAAYADHFADLSHLRLDIESGLIRTVDEQTVRETRRRVIELLDAVEREVIAYEQGRLPQQNVRPDRTA</sequence>
<dbReference type="AlphaFoldDB" id="K6W9H4"/>
<dbReference type="EMBL" id="BAHC01000102">
    <property type="protein sequence ID" value="GAB90406.1"/>
    <property type="molecule type" value="Genomic_DNA"/>
</dbReference>
<reference evidence="2 3" key="1">
    <citation type="submission" date="2012-08" db="EMBL/GenBank/DDBJ databases">
        <title>Whole genome shotgun sequence of Gordonia rhizosphera NBRC 16068.</title>
        <authorList>
            <person name="Takarada H."/>
            <person name="Isaki S."/>
            <person name="Hosoyama A."/>
            <person name="Tsuchikane K."/>
            <person name="Katsumata H."/>
            <person name="Baba S."/>
            <person name="Ohji S."/>
            <person name="Yamazaki S."/>
            <person name="Fujita N."/>
        </authorList>
    </citation>
    <scope>NUCLEOTIDE SEQUENCE [LARGE SCALE GENOMIC DNA]</scope>
    <source>
        <strain evidence="2 3">NBRC 16068</strain>
    </source>
</reference>
<dbReference type="eggNOG" id="ENOG5033X83">
    <property type="taxonomic scope" value="Bacteria"/>
</dbReference>
<name>K6W9H4_9ACTN</name>
<dbReference type="Pfam" id="PF18726">
    <property type="entry name" value="HEPN_SAV_6107"/>
    <property type="match status" value="1"/>
</dbReference>
<keyword evidence="3" id="KW-1185">Reference proteome</keyword>
<dbReference type="InterPro" id="IPR040891">
    <property type="entry name" value="HEPN_SAV_6107"/>
</dbReference>
<protein>
    <recommendedName>
        <fullName evidence="1">SAV-6107-like HEPN domain-containing protein</fullName>
    </recommendedName>
</protein>
<evidence type="ECO:0000259" key="1">
    <source>
        <dbReference type="Pfam" id="PF18726"/>
    </source>
</evidence>